<evidence type="ECO:0000256" key="6">
    <source>
        <dbReference type="ARBA" id="ARBA00023136"/>
    </source>
</evidence>
<dbReference type="SUPFAM" id="SSF82153">
    <property type="entry name" value="FAS1 domain"/>
    <property type="match status" value="1"/>
</dbReference>
<feature type="chain" id="PRO_5003470690" evidence="8">
    <location>
        <begin position="26"/>
        <end position="181"/>
    </location>
</feature>
<dbReference type="InterPro" id="IPR045003">
    <property type="entry name" value="FLA_A"/>
</dbReference>
<dbReference type="PROSITE" id="PS50213">
    <property type="entry name" value="FAS1"/>
    <property type="match status" value="1"/>
</dbReference>
<dbReference type="Gene3D" id="2.30.180.10">
    <property type="entry name" value="FAS1 domain"/>
    <property type="match status" value="1"/>
</dbReference>
<comment type="subcellular location">
    <subcellularLocation>
        <location evidence="1">Cell membrane</location>
        <topology evidence="1">Lipid-anchor</topology>
        <topology evidence="1">GPI-anchor</topology>
    </subcellularLocation>
</comment>
<dbReference type="GO" id="GO:0009834">
    <property type="term" value="P:plant-type secondary cell wall biogenesis"/>
    <property type="evidence" value="ECO:0007669"/>
    <property type="project" value="TreeGrafter"/>
</dbReference>
<comment type="function">
    <text evidence="7">May be a cell surface adhesion protein.</text>
</comment>
<evidence type="ECO:0000256" key="5">
    <source>
        <dbReference type="ARBA" id="ARBA00022729"/>
    </source>
</evidence>
<dbReference type="GO" id="GO:0098552">
    <property type="term" value="C:side of membrane"/>
    <property type="evidence" value="ECO:0007669"/>
    <property type="project" value="UniProtKB-KW"/>
</dbReference>
<feature type="non-terminal residue" evidence="10">
    <location>
        <position position="1"/>
    </location>
</feature>
<dbReference type="InterPro" id="IPR000782">
    <property type="entry name" value="FAS1_domain"/>
</dbReference>
<reference evidence="10" key="1">
    <citation type="submission" date="2010-12" db="EMBL/GenBank/DDBJ databases">
        <authorList>
            <person name="Tungol L."/>
            <person name="Mellors G."/>
            <person name="Mead J."/>
        </authorList>
    </citation>
    <scope>NUCLEOTIDE SEQUENCE</scope>
</reference>
<evidence type="ECO:0000256" key="2">
    <source>
        <dbReference type="ARBA" id="ARBA00007843"/>
    </source>
</evidence>
<dbReference type="Pfam" id="PF02469">
    <property type="entry name" value="Fasciclin"/>
    <property type="match status" value="1"/>
</dbReference>
<keyword evidence="5 8" id="KW-0732">Signal</keyword>
<dbReference type="InterPro" id="IPR036378">
    <property type="entry name" value="FAS1_dom_sf"/>
</dbReference>
<organism evidence="10">
    <name type="scientific">Wolffia arrhiza</name>
    <name type="common">Rootless water-meal</name>
    <name type="synonym">Lemna arrhiza</name>
    <dbReference type="NCBI Taxonomy" id="161111"/>
    <lineage>
        <taxon>Eukaryota</taxon>
        <taxon>Viridiplantae</taxon>
        <taxon>Streptophyta</taxon>
        <taxon>Embryophyta</taxon>
        <taxon>Tracheophyta</taxon>
        <taxon>Spermatophyta</taxon>
        <taxon>Magnoliopsida</taxon>
        <taxon>Liliopsida</taxon>
        <taxon>Araceae</taxon>
        <taxon>Lemnoideae</taxon>
        <taxon>Wolffia</taxon>
    </lineage>
</organism>
<proteinExistence type="evidence at transcript level"/>
<dbReference type="GO" id="GO:0005886">
    <property type="term" value="C:plasma membrane"/>
    <property type="evidence" value="ECO:0007669"/>
    <property type="project" value="UniProtKB-SubCell"/>
</dbReference>
<keyword evidence="6" id="KW-0472">Membrane</keyword>
<keyword evidence="4" id="KW-0336">GPI-anchor</keyword>
<accession>G4WMV3</accession>
<dbReference type="PANTHER" id="PTHR32077:SF86">
    <property type="entry name" value="FAS1 DOMAIN-CONTAINING PROTEIN SELMODRAFT_448915"/>
    <property type="match status" value="1"/>
</dbReference>
<dbReference type="AlphaFoldDB" id="G4WMV3"/>
<comment type="similarity">
    <text evidence="2">Belongs to the fasciclin-like AGP family.</text>
</comment>
<evidence type="ECO:0000256" key="7">
    <source>
        <dbReference type="ARBA" id="ARBA00024686"/>
    </source>
</evidence>
<evidence type="ECO:0000313" key="10">
    <source>
        <dbReference type="EMBL" id="AEQ39056.1"/>
    </source>
</evidence>
<dbReference type="PANTHER" id="PTHR32077">
    <property type="entry name" value="FASCICLIN-LIKE ARABINOGALACTAN PROTEIN"/>
    <property type="match status" value="1"/>
</dbReference>
<evidence type="ECO:0000256" key="4">
    <source>
        <dbReference type="ARBA" id="ARBA00022622"/>
    </source>
</evidence>
<protein>
    <submittedName>
        <fullName evidence="10">Putative fasciclin-like arabinogalactan 6</fullName>
    </submittedName>
</protein>
<evidence type="ECO:0000259" key="9">
    <source>
        <dbReference type="PROSITE" id="PS50213"/>
    </source>
</evidence>
<dbReference type="SMART" id="SM00554">
    <property type="entry name" value="FAS1"/>
    <property type="match status" value="1"/>
</dbReference>
<evidence type="ECO:0000256" key="1">
    <source>
        <dbReference type="ARBA" id="ARBA00004609"/>
    </source>
</evidence>
<evidence type="ECO:0000256" key="8">
    <source>
        <dbReference type="SAM" id="SignalP"/>
    </source>
</evidence>
<keyword evidence="3" id="KW-1003">Cell membrane</keyword>
<feature type="signal peptide" evidence="8">
    <location>
        <begin position="1"/>
        <end position="25"/>
    </location>
</feature>
<feature type="domain" description="FAS1" evidence="9">
    <location>
        <begin position="38"/>
        <end position="164"/>
    </location>
</feature>
<name>G4WMV3_WOLAR</name>
<sequence length="181" mass="19552">PKMASPRVFVLLTCLLLLQAPSSHAFFLWPPFFFPRPVPDVITVLNRANQFTTLVQLLTQTGVATTVNAISTNGAGPGITLFAPTDAAFAKIPAATPNALNVTQRTSILTLHALTRFYTYPELYFANAALPTLNTGRSLTFRTSVTGVTITSPGGTVTPLNFLLYRGFRLTIFPIADVLLP</sequence>
<evidence type="ECO:0000256" key="3">
    <source>
        <dbReference type="ARBA" id="ARBA00022475"/>
    </source>
</evidence>
<keyword evidence="4" id="KW-0325">Glycoprotein</keyword>
<keyword evidence="4" id="KW-0449">Lipoprotein</keyword>
<dbReference type="EMBL" id="HQ693677">
    <property type="protein sequence ID" value="AEQ39056.1"/>
    <property type="molecule type" value="mRNA"/>
</dbReference>